<name>A0AAV2GY42_LYMST</name>
<protein>
    <submittedName>
        <fullName evidence="2">Uncharacterized protein</fullName>
    </submittedName>
</protein>
<reference evidence="2 3" key="1">
    <citation type="submission" date="2024-04" db="EMBL/GenBank/DDBJ databases">
        <authorList>
            <consortium name="Genoscope - CEA"/>
            <person name="William W."/>
        </authorList>
    </citation>
    <scope>NUCLEOTIDE SEQUENCE [LARGE SCALE GENOMIC DNA]</scope>
</reference>
<dbReference type="InterPro" id="IPR035897">
    <property type="entry name" value="Toll_tir_struct_dom_sf"/>
</dbReference>
<comment type="caution">
    <text evidence="2">The sequence shown here is derived from an EMBL/GenBank/DDBJ whole genome shotgun (WGS) entry which is preliminary data.</text>
</comment>
<dbReference type="EMBL" id="CAXITT010000001">
    <property type="protein sequence ID" value="CAL1525931.1"/>
    <property type="molecule type" value="Genomic_DNA"/>
</dbReference>
<feature type="region of interest" description="Disordered" evidence="1">
    <location>
        <begin position="266"/>
        <end position="368"/>
    </location>
</feature>
<gene>
    <name evidence="2" type="ORF">GSLYS_00000108001</name>
</gene>
<feature type="compositionally biased region" description="Low complexity" evidence="1">
    <location>
        <begin position="314"/>
        <end position="338"/>
    </location>
</feature>
<keyword evidence="3" id="KW-1185">Reference proteome</keyword>
<evidence type="ECO:0000313" key="2">
    <source>
        <dbReference type="EMBL" id="CAL1525931.1"/>
    </source>
</evidence>
<dbReference type="Gene3D" id="3.40.50.10140">
    <property type="entry name" value="Toll/interleukin-1 receptor homology (TIR) domain"/>
    <property type="match status" value="1"/>
</dbReference>
<proteinExistence type="predicted"/>
<dbReference type="Proteomes" id="UP001497497">
    <property type="component" value="Unassembled WGS sequence"/>
</dbReference>
<evidence type="ECO:0000313" key="3">
    <source>
        <dbReference type="Proteomes" id="UP001497497"/>
    </source>
</evidence>
<evidence type="ECO:0000256" key="1">
    <source>
        <dbReference type="SAM" id="MobiDB-lite"/>
    </source>
</evidence>
<organism evidence="2 3">
    <name type="scientific">Lymnaea stagnalis</name>
    <name type="common">Great pond snail</name>
    <name type="synonym">Helix stagnalis</name>
    <dbReference type="NCBI Taxonomy" id="6523"/>
    <lineage>
        <taxon>Eukaryota</taxon>
        <taxon>Metazoa</taxon>
        <taxon>Spiralia</taxon>
        <taxon>Lophotrochozoa</taxon>
        <taxon>Mollusca</taxon>
        <taxon>Gastropoda</taxon>
        <taxon>Heterobranchia</taxon>
        <taxon>Euthyneura</taxon>
        <taxon>Panpulmonata</taxon>
        <taxon>Hygrophila</taxon>
        <taxon>Lymnaeoidea</taxon>
        <taxon>Lymnaeidae</taxon>
        <taxon>Lymnaea</taxon>
    </lineage>
</organism>
<accession>A0AAV2GY42</accession>
<feature type="region of interest" description="Disordered" evidence="1">
    <location>
        <begin position="1"/>
        <end position="26"/>
    </location>
</feature>
<dbReference type="AlphaFoldDB" id="A0AAV2GY42"/>
<sequence>MATKAHTNEPTEIEPDAQCEPYPRDTKNPEIVDAGQFSRPFKAKNSSMCHKLPQSLREDYFEILIISAEADLKQAEDCRQFLRKELNCRIELLGIGVAPVNHLEACLEKTMYTFIYVTKRLCECTWSTLLSQVSLKKTLEDNDKKWTVIPLHTQSQRDYVLPLLLRYLEPIINFWQDDHDLGRISGLLKKKKAEIDQREFILDEERSKWLTENCQLSKKEHRLCTSNLDNETLADQNTSLIGGGKPIKAEPLKALRGEFGDMALSSRQHVGRRERKDQPGAGHPGAGQTGTCQPGTDQPGPGHSEAGQPEARQPEAGQPEAGQPGPSQPGPSQLGSSQPEEDQFGPSQAGADRDISVDSGDPVDSGVFSVSNRSVACQSNHGAAIITSNTPINVNMLPAETASLGEPSKYVIPGPEETDSE</sequence>